<dbReference type="Proteomes" id="UP000765509">
    <property type="component" value="Unassembled WGS sequence"/>
</dbReference>
<protein>
    <submittedName>
        <fullName evidence="2">Uncharacterized protein</fullName>
    </submittedName>
</protein>
<organism evidence="2 3">
    <name type="scientific">Austropuccinia psidii MF-1</name>
    <dbReference type="NCBI Taxonomy" id="1389203"/>
    <lineage>
        <taxon>Eukaryota</taxon>
        <taxon>Fungi</taxon>
        <taxon>Dikarya</taxon>
        <taxon>Basidiomycota</taxon>
        <taxon>Pucciniomycotina</taxon>
        <taxon>Pucciniomycetes</taxon>
        <taxon>Pucciniales</taxon>
        <taxon>Sphaerophragmiaceae</taxon>
        <taxon>Austropuccinia</taxon>
    </lineage>
</organism>
<comment type="caution">
    <text evidence="2">The sequence shown here is derived from an EMBL/GenBank/DDBJ whole genome shotgun (WGS) entry which is preliminary data.</text>
</comment>
<sequence length="141" mass="15677">MVVQHRPPAKNIRSQRHKAVLTPTERAPLECTPSVHQLSKNLGRESPSRRGGVRSRRSRSFSGFLGGYPRIFQGPRSRLGEAEDEEGEESEETEVAAALEGAPEASEAPNLDPSNQPLVSKAETNFLKMMEQMSQLMQKKH</sequence>
<name>A0A9Q3FKG2_9BASI</name>
<reference evidence="2" key="1">
    <citation type="submission" date="2021-03" db="EMBL/GenBank/DDBJ databases">
        <title>Draft genome sequence of rust myrtle Austropuccinia psidii MF-1, a brazilian biotype.</title>
        <authorList>
            <person name="Quecine M.C."/>
            <person name="Pachon D.M.R."/>
            <person name="Bonatelli M.L."/>
            <person name="Correr F.H."/>
            <person name="Franceschini L.M."/>
            <person name="Leite T.F."/>
            <person name="Margarido G.R.A."/>
            <person name="Almeida C.A."/>
            <person name="Ferrarezi J.A."/>
            <person name="Labate C.A."/>
        </authorList>
    </citation>
    <scope>NUCLEOTIDE SEQUENCE</scope>
    <source>
        <strain evidence="2">MF-1</strain>
    </source>
</reference>
<evidence type="ECO:0000313" key="3">
    <source>
        <dbReference type="Proteomes" id="UP000765509"/>
    </source>
</evidence>
<accession>A0A9Q3FKG2</accession>
<feature type="region of interest" description="Disordered" evidence="1">
    <location>
        <begin position="37"/>
        <end position="123"/>
    </location>
</feature>
<dbReference type="EMBL" id="AVOT02043549">
    <property type="protein sequence ID" value="MBW0538971.1"/>
    <property type="molecule type" value="Genomic_DNA"/>
</dbReference>
<gene>
    <name evidence="2" type="ORF">O181_078686</name>
</gene>
<feature type="compositionally biased region" description="Acidic residues" evidence="1">
    <location>
        <begin position="82"/>
        <end position="94"/>
    </location>
</feature>
<keyword evidence="3" id="KW-1185">Reference proteome</keyword>
<evidence type="ECO:0000313" key="2">
    <source>
        <dbReference type="EMBL" id="MBW0538971.1"/>
    </source>
</evidence>
<dbReference type="AlphaFoldDB" id="A0A9Q3FKG2"/>
<feature type="region of interest" description="Disordered" evidence="1">
    <location>
        <begin position="1"/>
        <end position="20"/>
    </location>
</feature>
<evidence type="ECO:0000256" key="1">
    <source>
        <dbReference type="SAM" id="MobiDB-lite"/>
    </source>
</evidence>
<proteinExistence type="predicted"/>